<dbReference type="GO" id="GO:0005737">
    <property type="term" value="C:cytoplasm"/>
    <property type="evidence" value="ECO:0007669"/>
    <property type="project" value="TreeGrafter"/>
</dbReference>
<keyword evidence="6" id="KW-1185">Reference proteome</keyword>
<dbReference type="InterPro" id="IPR000916">
    <property type="entry name" value="Bet_v_I/MLP"/>
</dbReference>
<dbReference type="GO" id="GO:0005634">
    <property type="term" value="C:nucleus"/>
    <property type="evidence" value="ECO:0007669"/>
    <property type="project" value="TreeGrafter"/>
</dbReference>
<dbReference type="GO" id="GO:0004864">
    <property type="term" value="F:protein phosphatase inhibitor activity"/>
    <property type="evidence" value="ECO:0007669"/>
    <property type="project" value="InterPro"/>
</dbReference>
<evidence type="ECO:0000313" key="6">
    <source>
        <dbReference type="Proteomes" id="UP000027138"/>
    </source>
</evidence>
<dbReference type="PANTHER" id="PTHR31213">
    <property type="entry name" value="OS08G0374000 PROTEIN-RELATED"/>
    <property type="match status" value="1"/>
</dbReference>
<evidence type="ECO:0000259" key="4">
    <source>
        <dbReference type="Pfam" id="PF00407"/>
    </source>
</evidence>
<evidence type="ECO:0000256" key="1">
    <source>
        <dbReference type="ARBA" id="ARBA00009744"/>
    </source>
</evidence>
<organism evidence="5 6">
    <name type="scientific">Jatropha curcas</name>
    <name type="common">Barbados nut</name>
    <dbReference type="NCBI Taxonomy" id="180498"/>
    <lineage>
        <taxon>Eukaryota</taxon>
        <taxon>Viridiplantae</taxon>
        <taxon>Streptophyta</taxon>
        <taxon>Embryophyta</taxon>
        <taxon>Tracheophyta</taxon>
        <taxon>Spermatophyta</taxon>
        <taxon>Magnoliopsida</taxon>
        <taxon>eudicotyledons</taxon>
        <taxon>Gunneridae</taxon>
        <taxon>Pentapetalae</taxon>
        <taxon>rosids</taxon>
        <taxon>fabids</taxon>
        <taxon>Malpighiales</taxon>
        <taxon>Euphorbiaceae</taxon>
        <taxon>Crotonoideae</taxon>
        <taxon>Jatropheae</taxon>
        <taxon>Jatropha</taxon>
    </lineage>
</organism>
<dbReference type="GO" id="GO:0038023">
    <property type="term" value="F:signaling receptor activity"/>
    <property type="evidence" value="ECO:0007669"/>
    <property type="project" value="InterPro"/>
</dbReference>
<feature type="domain" description="Bet v I/Major latex protein" evidence="4">
    <location>
        <begin position="1"/>
        <end position="154"/>
    </location>
</feature>
<dbReference type="AlphaFoldDB" id="A0A067KSA9"/>
<dbReference type="CDD" id="cd07816">
    <property type="entry name" value="Bet_v1-like"/>
    <property type="match status" value="1"/>
</dbReference>
<evidence type="ECO:0000313" key="5">
    <source>
        <dbReference type="EMBL" id="KDP35160.1"/>
    </source>
</evidence>
<gene>
    <name evidence="5" type="ORF">JCGZ_10694</name>
</gene>
<reference evidence="5 6" key="1">
    <citation type="journal article" date="2014" name="PLoS ONE">
        <title>Global Analysis of Gene Expression Profiles in Physic Nut (Jatropha curcas L.) Seedlings Exposed to Salt Stress.</title>
        <authorList>
            <person name="Zhang L."/>
            <person name="Zhang C."/>
            <person name="Wu P."/>
            <person name="Chen Y."/>
            <person name="Li M."/>
            <person name="Jiang H."/>
            <person name="Wu G."/>
        </authorList>
    </citation>
    <scope>NUCLEOTIDE SEQUENCE [LARGE SCALE GENOMIC DNA]</scope>
    <source>
        <strain evidence="6">cv. GZQX0401</strain>
        <tissue evidence="5">Young leaves</tissue>
    </source>
</reference>
<dbReference type="Proteomes" id="UP000027138">
    <property type="component" value="Unassembled WGS sequence"/>
</dbReference>
<sequence length="165" mass="18019">MTVSVLEHKLATPIPAAKLFKAIVTDGHSVLPKTLPQVFKNFEILEGNGGPGTIRKITYAEGSGLKYVRDRIDKIDPQNFVYHMTTLGGEPWPETLDKVCYELKIEASPDGGSVYSGVMKLYSKGNAKIPDETIKAEEGKTLGIIKAMEQSILANPEACELNVQN</sequence>
<dbReference type="InterPro" id="IPR024949">
    <property type="entry name" value="Bet_v_I_allergen"/>
</dbReference>
<dbReference type="Pfam" id="PF00407">
    <property type="entry name" value="Bet_v_1"/>
    <property type="match status" value="1"/>
</dbReference>
<keyword evidence="3" id="KW-0568">Pathogenesis-related protein</keyword>
<evidence type="ECO:0000256" key="2">
    <source>
        <dbReference type="ARBA" id="ARBA00022821"/>
    </source>
</evidence>
<dbReference type="PRINTS" id="PR00634">
    <property type="entry name" value="BETALLERGEN"/>
</dbReference>
<dbReference type="GO" id="GO:0010427">
    <property type="term" value="F:abscisic acid binding"/>
    <property type="evidence" value="ECO:0007669"/>
    <property type="project" value="InterPro"/>
</dbReference>
<proteinExistence type="inferred from homology"/>
<dbReference type="GO" id="GO:0009738">
    <property type="term" value="P:abscisic acid-activated signaling pathway"/>
    <property type="evidence" value="ECO:0007669"/>
    <property type="project" value="InterPro"/>
</dbReference>
<dbReference type="OrthoDB" id="1858506at2759"/>
<dbReference type="GO" id="GO:0006952">
    <property type="term" value="P:defense response"/>
    <property type="evidence" value="ECO:0007669"/>
    <property type="project" value="UniProtKB-KW"/>
</dbReference>
<protein>
    <recommendedName>
        <fullName evidence="4">Bet v I/Major latex protein domain-containing protein</fullName>
    </recommendedName>
</protein>
<keyword evidence="2" id="KW-0611">Plant defense</keyword>
<accession>A0A067KSA9</accession>
<dbReference type="InterPro" id="IPR050279">
    <property type="entry name" value="Plant_def-hormone_signal"/>
</dbReference>
<name>A0A067KSA9_JATCU</name>
<comment type="similarity">
    <text evidence="1">Belongs to the BetVI family.</text>
</comment>
<dbReference type="PANTHER" id="PTHR31213:SF55">
    <property type="entry name" value="STRESS-INDUCED PROTEIN SAM22"/>
    <property type="match status" value="1"/>
</dbReference>
<dbReference type="FunFam" id="3.30.530.20:FF:000007">
    <property type="entry name" value="Major pollen allergen Bet v 1-A"/>
    <property type="match status" value="1"/>
</dbReference>
<dbReference type="InterPro" id="IPR023393">
    <property type="entry name" value="START-like_dom_sf"/>
</dbReference>
<dbReference type="EMBL" id="KK914491">
    <property type="protein sequence ID" value="KDP35160.1"/>
    <property type="molecule type" value="Genomic_DNA"/>
</dbReference>
<dbReference type="STRING" id="180498.A0A067KSA9"/>
<evidence type="ECO:0000256" key="3">
    <source>
        <dbReference type="ARBA" id="ARBA00023265"/>
    </source>
</evidence>
<dbReference type="SUPFAM" id="SSF55961">
    <property type="entry name" value="Bet v1-like"/>
    <property type="match status" value="1"/>
</dbReference>
<dbReference type="Gene3D" id="3.30.530.20">
    <property type="match status" value="1"/>
</dbReference>